<keyword evidence="1" id="KW-1133">Transmembrane helix</keyword>
<accession>L7KK34</accession>
<reference evidence="2 3" key="1">
    <citation type="submission" date="2012-12" db="EMBL/GenBank/DDBJ databases">
        <title>Whole genome shotgun sequence of Gordonia aichiensis NBRC 108223.</title>
        <authorList>
            <person name="Isaki-Nakamura S."/>
            <person name="Hosoyama A."/>
            <person name="Tsuchikane K."/>
            <person name="Ando Y."/>
            <person name="Baba S."/>
            <person name="Ohji S."/>
            <person name="Hamada M."/>
            <person name="Tamura T."/>
            <person name="Yamazoe A."/>
            <person name="Yamazaki S."/>
            <person name="Fujita N."/>
        </authorList>
    </citation>
    <scope>NUCLEOTIDE SEQUENCE [LARGE SCALE GENOMIC DNA]</scope>
    <source>
        <strain evidence="2 3">NBRC 108223</strain>
    </source>
</reference>
<keyword evidence="1" id="KW-0812">Transmembrane</keyword>
<gene>
    <name evidence="2" type="primary">rpsB</name>
    <name evidence="2" type="ORF">GOACH_07_01420</name>
</gene>
<comment type="caution">
    <text evidence="2">The sequence shown here is derived from an EMBL/GenBank/DDBJ whole genome shotgun (WGS) entry which is preliminary data.</text>
</comment>
<dbReference type="AlphaFoldDB" id="L7KK34"/>
<proteinExistence type="predicted"/>
<keyword evidence="2" id="KW-0689">Ribosomal protein</keyword>
<dbReference type="Proteomes" id="UP000010988">
    <property type="component" value="Unassembled WGS sequence"/>
</dbReference>
<dbReference type="EMBL" id="BANR01000007">
    <property type="protein sequence ID" value="GAC48856.1"/>
    <property type="molecule type" value="Genomic_DNA"/>
</dbReference>
<dbReference type="STRING" id="1220583.GOACH_07_01420"/>
<organism evidence="2 3">
    <name type="scientific">Gordonia aichiensis NBRC 108223</name>
    <dbReference type="NCBI Taxonomy" id="1220583"/>
    <lineage>
        <taxon>Bacteria</taxon>
        <taxon>Bacillati</taxon>
        <taxon>Actinomycetota</taxon>
        <taxon>Actinomycetes</taxon>
        <taxon>Mycobacteriales</taxon>
        <taxon>Gordoniaceae</taxon>
        <taxon>Gordonia</taxon>
    </lineage>
</organism>
<keyword evidence="3" id="KW-1185">Reference proteome</keyword>
<evidence type="ECO:0000256" key="1">
    <source>
        <dbReference type="SAM" id="Phobius"/>
    </source>
</evidence>
<protein>
    <submittedName>
        <fullName evidence="2">30S ribosomal protein S2</fullName>
    </submittedName>
</protein>
<keyword evidence="1" id="KW-0472">Membrane</keyword>
<dbReference type="GO" id="GO:0005840">
    <property type="term" value="C:ribosome"/>
    <property type="evidence" value="ECO:0007669"/>
    <property type="project" value="UniProtKB-KW"/>
</dbReference>
<keyword evidence="2" id="KW-0687">Ribonucleoprotein</keyword>
<evidence type="ECO:0000313" key="2">
    <source>
        <dbReference type="EMBL" id="GAC48856.1"/>
    </source>
</evidence>
<feature type="transmembrane region" description="Helical" evidence="1">
    <location>
        <begin position="12"/>
        <end position="31"/>
    </location>
</feature>
<evidence type="ECO:0000313" key="3">
    <source>
        <dbReference type="Proteomes" id="UP000010988"/>
    </source>
</evidence>
<sequence>MPPDVSDDPVPPQAAVSVIAATVAARAMARVDERARAEKRMREPLVEWRVNRMCSAAPMQHSGDRWMACRPEVSGR</sequence>
<name>L7KK34_9ACTN</name>